<keyword evidence="5" id="KW-0125">Carotenoid biosynthesis</keyword>
<keyword evidence="3" id="KW-0328">Glycosyltransferase</keyword>
<dbReference type="NCBIfam" id="TIGR04283">
    <property type="entry name" value="glyco_like_mftF"/>
    <property type="match status" value="1"/>
</dbReference>
<accession>A0A1G7QR28</accession>
<dbReference type="STRING" id="120956.SAMN05421791_102158"/>
<keyword evidence="6" id="KW-0472">Membrane</keyword>
<keyword evidence="13" id="KW-1185">Reference proteome</keyword>
<dbReference type="CDD" id="cd02522">
    <property type="entry name" value="GT_2_like_a"/>
    <property type="match status" value="1"/>
</dbReference>
<reference evidence="12 13" key="1">
    <citation type="submission" date="2016-10" db="EMBL/GenBank/DDBJ databases">
        <authorList>
            <person name="de Groot N.N."/>
        </authorList>
    </citation>
    <scope>NUCLEOTIDE SEQUENCE [LARGE SCALE GENOMIC DNA]</scope>
    <source>
        <strain evidence="12 13">ATCC BAA-466</strain>
    </source>
</reference>
<evidence type="ECO:0000256" key="5">
    <source>
        <dbReference type="ARBA" id="ARBA00022746"/>
    </source>
</evidence>
<dbReference type="Pfam" id="PF00535">
    <property type="entry name" value="Glycos_transf_2"/>
    <property type="match status" value="1"/>
</dbReference>
<dbReference type="PANTHER" id="PTHR43646">
    <property type="entry name" value="GLYCOSYLTRANSFERASE"/>
    <property type="match status" value="1"/>
</dbReference>
<dbReference type="InterPro" id="IPR029044">
    <property type="entry name" value="Nucleotide-diphossugar_trans"/>
</dbReference>
<evidence type="ECO:0000256" key="6">
    <source>
        <dbReference type="ARBA" id="ARBA00023136"/>
    </source>
</evidence>
<keyword evidence="2" id="KW-1003">Cell membrane</keyword>
<dbReference type="Proteomes" id="UP000199708">
    <property type="component" value="Unassembled WGS sequence"/>
</dbReference>
<sequence>MIIQLSVIIPVFNEIEILPETIQNFEQWKDSDVELIFVDGGSIDGTLAYLNKHKYRVIKSSKGRGHQLDQGVKQAQGDYLLFLHADNYFIDSPKREILKCLSQGKIGAFKLSFTSDNWKQKCIAYGSNWRLKHRKIAFGDQGIFVRKNYYQELGGFRSLPLMEDYDLSLRSRSKGEKMMRAEQFIHTSDRRFKEKGILKTLLKMQYCQYLFRKNASMERIMNVYYS</sequence>
<dbReference type="Gene3D" id="3.90.550.10">
    <property type="entry name" value="Spore Coat Polysaccharide Biosynthesis Protein SpsA, Chain A"/>
    <property type="match status" value="1"/>
</dbReference>
<comment type="function">
    <text evidence="7">Catalyzes the glycosylation of 4,4'-diaponeurosporenoate, i.e. the esterification of glucose at the C1'' position with the carboxyl group of 4,4'-diaponeurosporenic acid, to form glycosyl-4,4'-diaponeurosporenoate. This is a step in the biosynthesis of staphyloxanthin, an orange pigment present in most staphylococci strains.</text>
</comment>
<evidence type="ECO:0000256" key="4">
    <source>
        <dbReference type="ARBA" id="ARBA00022679"/>
    </source>
</evidence>
<comment type="similarity">
    <text evidence="9">Belongs to the glycosyltransferase 2 family. CrtQ subfamily.</text>
</comment>
<dbReference type="OrthoDB" id="2902148at2"/>
<dbReference type="GO" id="GO:0016117">
    <property type="term" value="P:carotenoid biosynthetic process"/>
    <property type="evidence" value="ECO:0007669"/>
    <property type="project" value="UniProtKB-KW"/>
</dbReference>
<proteinExistence type="inferred from homology"/>
<evidence type="ECO:0000256" key="2">
    <source>
        <dbReference type="ARBA" id="ARBA00022475"/>
    </source>
</evidence>
<evidence type="ECO:0000256" key="7">
    <source>
        <dbReference type="ARBA" id="ARBA00037281"/>
    </source>
</evidence>
<comment type="pathway">
    <text evidence="8">Carotenoid biosynthesis; staphyloxanthin biosynthesis; staphyloxanthin from farnesyl diphosphate: step 4/5.</text>
</comment>
<gene>
    <name evidence="12" type="ORF">SAMN05421791_102158</name>
</gene>
<name>A0A1G7QR28_9LACT</name>
<dbReference type="GO" id="GO:0016757">
    <property type="term" value="F:glycosyltransferase activity"/>
    <property type="evidence" value="ECO:0007669"/>
    <property type="project" value="UniProtKB-KW"/>
</dbReference>
<dbReference type="GO" id="GO:0005886">
    <property type="term" value="C:plasma membrane"/>
    <property type="evidence" value="ECO:0007669"/>
    <property type="project" value="UniProtKB-SubCell"/>
</dbReference>
<evidence type="ECO:0000313" key="12">
    <source>
        <dbReference type="EMBL" id="SDG00090.1"/>
    </source>
</evidence>
<dbReference type="InterPro" id="IPR001173">
    <property type="entry name" value="Glyco_trans_2-like"/>
</dbReference>
<evidence type="ECO:0000256" key="10">
    <source>
        <dbReference type="ARBA" id="ARBA00040345"/>
    </source>
</evidence>
<dbReference type="RefSeq" id="WP_090289245.1">
    <property type="nucleotide sequence ID" value="NZ_FNCK01000002.1"/>
</dbReference>
<dbReference type="PANTHER" id="PTHR43646:SF2">
    <property type="entry name" value="GLYCOSYLTRANSFERASE 2-LIKE DOMAIN-CONTAINING PROTEIN"/>
    <property type="match status" value="1"/>
</dbReference>
<keyword evidence="4 12" id="KW-0808">Transferase</keyword>
<evidence type="ECO:0000256" key="8">
    <source>
        <dbReference type="ARBA" id="ARBA00037904"/>
    </source>
</evidence>
<evidence type="ECO:0000256" key="1">
    <source>
        <dbReference type="ARBA" id="ARBA00004236"/>
    </source>
</evidence>
<feature type="domain" description="Glycosyltransferase 2-like" evidence="11">
    <location>
        <begin position="6"/>
        <end position="122"/>
    </location>
</feature>
<comment type="subcellular location">
    <subcellularLocation>
        <location evidence="1">Cell membrane</location>
    </subcellularLocation>
</comment>
<dbReference type="SUPFAM" id="SSF53448">
    <property type="entry name" value="Nucleotide-diphospho-sugar transferases"/>
    <property type="match status" value="1"/>
</dbReference>
<protein>
    <recommendedName>
        <fullName evidence="10">4,4'-diaponeurosporenoate glycosyltransferase</fullName>
    </recommendedName>
</protein>
<dbReference type="InterPro" id="IPR026461">
    <property type="entry name" value="Trfase_2_rSAM/seldom_assoc"/>
</dbReference>
<evidence type="ECO:0000256" key="9">
    <source>
        <dbReference type="ARBA" id="ARBA00038120"/>
    </source>
</evidence>
<evidence type="ECO:0000259" key="11">
    <source>
        <dbReference type="Pfam" id="PF00535"/>
    </source>
</evidence>
<dbReference type="AlphaFoldDB" id="A0A1G7QR28"/>
<evidence type="ECO:0000256" key="3">
    <source>
        <dbReference type="ARBA" id="ARBA00022676"/>
    </source>
</evidence>
<dbReference type="EMBL" id="FNCK01000002">
    <property type="protein sequence ID" value="SDG00090.1"/>
    <property type="molecule type" value="Genomic_DNA"/>
</dbReference>
<evidence type="ECO:0000313" key="13">
    <source>
        <dbReference type="Proteomes" id="UP000199708"/>
    </source>
</evidence>
<organism evidence="12 13">
    <name type="scientific">Facklamia miroungae</name>
    <dbReference type="NCBI Taxonomy" id="120956"/>
    <lineage>
        <taxon>Bacteria</taxon>
        <taxon>Bacillati</taxon>
        <taxon>Bacillota</taxon>
        <taxon>Bacilli</taxon>
        <taxon>Lactobacillales</taxon>
        <taxon>Aerococcaceae</taxon>
        <taxon>Facklamia</taxon>
    </lineage>
</organism>